<dbReference type="PROSITE" id="PS50102">
    <property type="entry name" value="RRM"/>
    <property type="match status" value="2"/>
</dbReference>
<keyword evidence="1" id="KW-0677">Repeat</keyword>
<evidence type="ECO:0000256" key="3">
    <source>
        <dbReference type="PROSITE-ProRule" id="PRU00176"/>
    </source>
</evidence>
<dbReference type="InParanoid" id="A0A165JLA3"/>
<feature type="compositionally biased region" description="Low complexity" evidence="4">
    <location>
        <begin position="278"/>
        <end position="295"/>
    </location>
</feature>
<dbReference type="SUPFAM" id="SSF54928">
    <property type="entry name" value="RNA-binding domain, RBD"/>
    <property type="match status" value="3"/>
</dbReference>
<dbReference type="OrthoDB" id="446113at2759"/>
<feature type="region of interest" description="Disordered" evidence="4">
    <location>
        <begin position="717"/>
        <end position="899"/>
    </location>
</feature>
<proteinExistence type="predicted"/>
<feature type="region of interest" description="Disordered" evidence="4">
    <location>
        <begin position="233"/>
        <end position="297"/>
    </location>
</feature>
<dbReference type="PANTHER" id="PTHR47640:SF10">
    <property type="entry name" value="TRNA SELENOCYSTEINE 1-ASSOCIATED PROTEIN 1-RELATED"/>
    <property type="match status" value="1"/>
</dbReference>
<feature type="compositionally biased region" description="Low complexity" evidence="4">
    <location>
        <begin position="877"/>
        <end position="899"/>
    </location>
</feature>
<dbReference type="Gene3D" id="3.30.70.330">
    <property type="match status" value="3"/>
</dbReference>
<keyword evidence="2 3" id="KW-0694">RNA-binding</keyword>
<gene>
    <name evidence="6" type="ORF">EXIGLDRAFT_492167</name>
</gene>
<feature type="compositionally biased region" description="Basic and acidic residues" evidence="4">
    <location>
        <begin position="252"/>
        <end position="266"/>
    </location>
</feature>
<dbReference type="GO" id="GO:0005829">
    <property type="term" value="C:cytosol"/>
    <property type="evidence" value="ECO:0007669"/>
    <property type="project" value="TreeGrafter"/>
</dbReference>
<evidence type="ECO:0000259" key="5">
    <source>
        <dbReference type="PROSITE" id="PS50102"/>
    </source>
</evidence>
<dbReference type="InterPro" id="IPR000504">
    <property type="entry name" value="RRM_dom"/>
</dbReference>
<feature type="compositionally biased region" description="Polar residues" evidence="4">
    <location>
        <begin position="833"/>
        <end position="850"/>
    </location>
</feature>
<dbReference type="InterPro" id="IPR050825">
    <property type="entry name" value="RBM42_RBP45_47-like"/>
</dbReference>
<feature type="compositionally biased region" description="Polar residues" evidence="4">
    <location>
        <begin position="792"/>
        <end position="802"/>
    </location>
</feature>
<evidence type="ECO:0000313" key="6">
    <source>
        <dbReference type="EMBL" id="KZV95013.1"/>
    </source>
</evidence>
<evidence type="ECO:0000256" key="2">
    <source>
        <dbReference type="ARBA" id="ARBA00022884"/>
    </source>
</evidence>
<keyword evidence="7" id="KW-1185">Reference proteome</keyword>
<protein>
    <submittedName>
        <fullName evidence="6">RNA-binding domain-containing protein</fullName>
    </submittedName>
</protein>
<evidence type="ECO:0000313" key="7">
    <source>
        <dbReference type="Proteomes" id="UP000077266"/>
    </source>
</evidence>
<evidence type="ECO:0000256" key="4">
    <source>
        <dbReference type="SAM" id="MobiDB-lite"/>
    </source>
</evidence>
<dbReference type="GO" id="GO:0003729">
    <property type="term" value="F:mRNA binding"/>
    <property type="evidence" value="ECO:0007669"/>
    <property type="project" value="InterPro"/>
</dbReference>
<feature type="compositionally biased region" description="Pro residues" evidence="4">
    <location>
        <begin position="519"/>
        <end position="530"/>
    </location>
</feature>
<dbReference type="Proteomes" id="UP000077266">
    <property type="component" value="Unassembled WGS sequence"/>
</dbReference>
<name>A0A165JLA3_EXIGL</name>
<dbReference type="PANTHER" id="PTHR47640">
    <property type="entry name" value="TRNA SELENOCYSTEINE 1-ASSOCIATED PROTEIN 1-RELATED-RELATED"/>
    <property type="match status" value="1"/>
</dbReference>
<reference evidence="6 7" key="1">
    <citation type="journal article" date="2016" name="Mol. Biol. Evol.">
        <title>Comparative Genomics of Early-Diverging Mushroom-Forming Fungi Provides Insights into the Origins of Lignocellulose Decay Capabilities.</title>
        <authorList>
            <person name="Nagy L.G."/>
            <person name="Riley R."/>
            <person name="Tritt A."/>
            <person name="Adam C."/>
            <person name="Daum C."/>
            <person name="Floudas D."/>
            <person name="Sun H."/>
            <person name="Yadav J.S."/>
            <person name="Pangilinan J."/>
            <person name="Larsson K.H."/>
            <person name="Matsuura K."/>
            <person name="Barry K."/>
            <person name="Labutti K."/>
            <person name="Kuo R."/>
            <person name="Ohm R.A."/>
            <person name="Bhattacharya S.S."/>
            <person name="Shirouzu T."/>
            <person name="Yoshinaga Y."/>
            <person name="Martin F.M."/>
            <person name="Grigoriev I.V."/>
            <person name="Hibbett D.S."/>
        </authorList>
    </citation>
    <scope>NUCLEOTIDE SEQUENCE [LARGE SCALE GENOMIC DNA]</scope>
    <source>
        <strain evidence="6 7">HHB12029</strain>
    </source>
</reference>
<feature type="compositionally biased region" description="Polar residues" evidence="4">
    <location>
        <begin position="860"/>
        <end position="876"/>
    </location>
</feature>
<dbReference type="AlphaFoldDB" id="A0A165JLA3"/>
<dbReference type="InterPro" id="IPR035979">
    <property type="entry name" value="RBD_domain_sf"/>
</dbReference>
<dbReference type="EMBL" id="KV425964">
    <property type="protein sequence ID" value="KZV95013.1"/>
    <property type="molecule type" value="Genomic_DNA"/>
</dbReference>
<organism evidence="6 7">
    <name type="scientific">Exidia glandulosa HHB12029</name>
    <dbReference type="NCBI Taxonomy" id="1314781"/>
    <lineage>
        <taxon>Eukaryota</taxon>
        <taxon>Fungi</taxon>
        <taxon>Dikarya</taxon>
        <taxon>Basidiomycota</taxon>
        <taxon>Agaricomycotina</taxon>
        <taxon>Agaricomycetes</taxon>
        <taxon>Auriculariales</taxon>
        <taxon>Exidiaceae</taxon>
        <taxon>Exidia</taxon>
    </lineage>
</organism>
<feature type="region of interest" description="Disordered" evidence="4">
    <location>
        <begin position="500"/>
        <end position="537"/>
    </location>
</feature>
<feature type="compositionally biased region" description="Polar residues" evidence="4">
    <location>
        <begin position="315"/>
        <end position="335"/>
    </location>
</feature>
<feature type="compositionally biased region" description="Polar residues" evidence="4">
    <location>
        <begin position="719"/>
        <end position="730"/>
    </location>
</feature>
<feature type="compositionally biased region" description="Low complexity" evidence="4">
    <location>
        <begin position="574"/>
        <end position="618"/>
    </location>
</feature>
<dbReference type="SMART" id="SM00360">
    <property type="entry name" value="RRM"/>
    <property type="match status" value="2"/>
</dbReference>
<accession>A0A165JLA3</accession>
<dbReference type="FunCoup" id="A0A165JLA3">
    <property type="interactions" value="593"/>
</dbReference>
<feature type="region of interest" description="Disordered" evidence="4">
    <location>
        <begin position="315"/>
        <end position="373"/>
    </location>
</feature>
<feature type="domain" description="RRM" evidence="5">
    <location>
        <begin position="141"/>
        <end position="235"/>
    </location>
</feature>
<dbReference type="InterPro" id="IPR012677">
    <property type="entry name" value="Nucleotide-bd_a/b_plait_sf"/>
</dbReference>
<evidence type="ECO:0000256" key="1">
    <source>
        <dbReference type="ARBA" id="ARBA00022737"/>
    </source>
</evidence>
<dbReference type="CDD" id="cd12346">
    <property type="entry name" value="RRM3_NGR1_NAM8_like"/>
    <property type="match status" value="1"/>
</dbReference>
<feature type="region of interest" description="Disordered" evidence="4">
    <location>
        <begin position="573"/>
        <end position="672"/>
    </location>
</feature>
<feature type="domain" description="RRM" evidence="5">
    <location>
        <begin position="409"/>
        <end position="481"/>
    </location>
</feature>
<feature type="compositionally biased region" description="Polar residues" evidence="4">
    <location>
        <begin position="637"/>
        <end position="658"/>
    </location>
</feature>
<dbReference type="Pfam" id="PF00076">
    <property type="entry name" value="RRM_1"/>
    <property type="match status" value="2"/>
</dbReference>
<dbReference type="STRING" id="1314781.A0A165JLA3"/>
<sequence>MNFDYLQEALPQTAPPAQSSTLCFSNLEPWMDEEYVKRLCSLMKWDGVSVKIPQPAPDPATGHTVNNPGYCFLAFASPAHAANALAQVMPQNPATSPPIMPNSSRPYAVTWANPAALPALYSQAPFLHPASTLPPPQPKEYSIFVGDLAPEASNSDLVAVFRNPMLGLRSDREPKFIRPFYSCKSAKIQLDPVTGLSKGYGFVRFTDQAEQQRALIEMHGLYCLSRPMRISPATAKSKAPPYPASGPNPTGYDEHVASHQQGKDQKPAAVSYDPHAQSISSPAATHAHSTSSISHRGSIDISPTIMEHIASLAAQPSSVAHDTNANGTTSDTHASITAPLANPVTRRNGNNANPGFFPPPGYPTTPSVESAPSANFDDAWRQQAQTQALLGTLMGPNGESITSADPYNTTVFVGGLSPLVPEETLRTFFAPFGEIHYVKVPVGKHCGFVQFVHKADAERAIEKMQGFPIGGSKIRLSWGRSQYKAVQAAAAQAVAAAAASPAGNTPSPAAYIPTGVPQMSPPPPPPPPQHVSPQPGNMSHAEIIAQFAARQGGAFTPEQMAILTQLGYGGWPTQQGNAPAQNNQARQNVQYQQVPQQQQQSQQQQQQQQNRRVNGQSGLHSVDESGPKGHQSPPNPSFFQQMSNGNMPRSSISMQSLYSNGGENGGDESDADAAAARISNSVSMSALGQTYSSSRNPRGQNMASFASFNNYAPGGMMNPSMSDSHQSQSYIAGYGTGQQGLPNSERGSPSIPSPYGNVGNPSGGQYPSYMDEHAARGGGGSGSFQISDILRQDSQPLPRTTRGSVSAQGSGGQALPGQSYTPPTAGAIGNKPSVDSLTAAMSNMGFSSGQDPFRRPGGSSIWSHNLSSQPSISPTLARSRVVASSSPHSSTGGSSSDAA</sequence>